<dbReference type="Bgee" id="FBgn0038654">
    <property type="expression patterns" value="Expressed in muscle cell in proboscis and 21 other cell types or tissues"/>
</dbReference>
<dbReference type="PRINTS" id="PR00759">
    <property type="entry name" value="BASICPTASE"/>
</dbReference>
<feature type="transmembrane region" description="Helical" evidence="1">
    <location>
        <begin position="30"/>
        <end position="49"/>
    </location>
</feature>
<dbReference type="SUPFAM" id="SSF57362">
    <property type="entry name" value="BPTI-like"/>
    <property type="match status" value="1"/>
</dbReference>
<dbReference type="OrthoDB" id="4473401at2759"/>
<keyword evidence="1" id="KW-1133">Transmembrane helix</keyword>
<keyword evidence="1" id="KW-0812">Transmembrane</keyword>
<feature type="non-terminal residue" evidence="3">
    <location>
        <position position="1"/>
    </location>
</feature>
<dbReference type="EMBL" id="BT022409">
    <property type="protein sequence ID" value="AAY54825.1"/>
    <property type="molecule type" value="mRNA"/>
</dbReference>
<dbReference type="InterPro" id="IPR036880">
    <property type="entry name" value="Kunitz_BPTI_sf"/>
</dbReference>
<dbReference type="ExpressionAtlas" id="Q4V697">
    <property type="expression patterns" value="baseline and differential"/>
</dbReference>
<dbReference type="HOGENOM" id="CLU_2186725_0_0_1"/>
<evidence type="ECO:0000256" key="1">
    <source>
        <dbReference type="SAM" id="Phobius"/>
    </source>
</evidence>
<dbReference type="Pfam" id="PF00014">
    <property type="entry name" value="Kunitz_BPTI"/>
    <property type="match status" value="1"/>
</dbReference>
<gene>
    <name evidence="3" type="primary">CG14298</name>
</gene>
<keyword evidence="1" id="KW-0472">Membrane</keyword>
<name>Q4V697_DROME</name>
<evidence type="ECO:0000259" key="2">
    <source>
        <dbReference type="PROSITE" id="PS50279"/>
    </source>
</evidence>
<sequence length="136" mass="15018">STTNSCYHWCFDSHPHSVVGGRAKNMKLKINLTFLRATLVGLLSIILLTQTAHIEAFGSGGSSSGNGAVVSCKELNNFNCYVGRNEGNFCSRKDQTKVVTRWYFDKGVCKPFNYKGCNGNRNRFCSQESCDARCGD</sequence>
<protein>
    <submittedName>
        <fullName evidence="3">IP05601p</fullName>
    </submittedName>
</protein>
<dbReference type="InterPro" id="IPR020901">
    <property type="entry name" value="Prtase_inh_Kunz-CS"/>
</dbReference>
<dbReference type="GO" id="GO:0004867">
    <property type="term" value="F:serine-type endopeptidase inhibitor activity"/>
    <property type="evidence" value="ECO:0007669"/>
    <property type="project" value="InterPro"/>
</dbReference>
<dbReference type="PROSITE" id="PS50279">
    <property type="entry name" value="BPTI_KUNITZ_2"/>
    <property type="match status" value="1"/>
</dbReference>
<dbReference type="AlphaFoldDB" id="Q4V697"/>
<dbReference type="Gene3D" id="4.10.410.10">
    <property type="entry name" value="Pancreatic trypsin inhibitor Kunitz domain"/>
    <property type="match status" value="1"/>
</dbReference>
<dbReference type="InterPro" id="IPR002223">
    <property type="entry name" value="Kunitz_BPTI"/>
</dbReference>
<dbReference type="VEuPathDB" id="VectorBase:FBgn0038654"/>
<dbReference type="SMART" id="SM00131">
    <property type="entry name" value="KU"/>
    <property type="match status" value="1"/>
</dbReference>
<evidence type="ECO:0000313" key="3">
    <source>
        <dbReference type="EMBL" id="AAY54825.1"/>
    </source>
</evidence>
<reference evidence="3" key="1">
    <citation type="submission" date="2005-05" db="EMBL/GenBank/DDBJ databases">
        <authorList>
            <person name="Stapleton M."/>
            <person name="Carlson J."/>
            <person name="Chavez C."/>
            <person name="Frise E."/>
            <person name="George R."/>
            <person name="Pacleb J."/>
            <person name="Park S."/>
            <person name="Wan K."/>
            <person name="Yu C."/>
            <person name="Celniker S."/>
        </authorList>
    </citation>
    <scope>NUCLEOTIDE SEQUENCE</scope>
</reference>
<accession>Q4V697</accession>
<dbReference type="PROSITE" id="PS00280">
    <property type="entry name" value="BPTI_KUNITZ_1"/>
    <property type="match status" value="1"/>
</dbReference>
<proteinExistence type="evidence at transcript level"/>
<feature type="domain" description="BPTI/Kunitz inhibitor" evidence="2">
    <location>
        <begin position="80"/>
        <end position="134"/>
    </location>
</feature>
<organism evidence="3">
    <name type="scientific">Drosophila melanogaster</name>
    <name type="common">Fruit fly</name>
    <dbReference type="NCBI Taxonomy" id="7227"/>
    <lineage>
        <taxon>Eukaryota</taxon>
        <taxon>Metazoa</taxon>
        <taxon>Ecdysozoa</taxon>
        <taxon>Arthropoda</taxon>
        <taxon>Hexapoda</taxon>
        <taxon>Insecta</taxon>
        <taxon>Pterygota</taxon>
        <taxon>Neoptera</taxon>
        <taxon>Endopterygota</taxon>
        <taxon>Diptera</taxon>
        <taxon>Brachycera</taxon>
        <taxon>Muscomorpha</taxon>
        <taxon>Ephydroidea</taxon>
        <taxon>Drosophilidae</taxon>
        <taxon>Drosophila</taxon>
        <taxon>Sophophora</taxon>
    </lineage>
</organism>